<evidence type="ECO:0000313" key="3">
    <source>
        <dbReference type="Proteomes" id="UP000186438"/>
    </source>
</evidence>
<keyword evidence="2" id="KW-0489">Methyltransferase</keyword>
<evidence type="ECO:0000259" key="1">
    <source>
        <dbReference type="Pfam" id="PF13649"/>
    </source>
</evidence>
<dbReference type="STRING" id="53378.BRW65_11620"/>
<protein>
    <submittedName>
        <fullName evidence="2">SAM-dependent methyltransferase</fullName>
    </submittedName>
</protein>
<name>A0A1Q4HVP6_9MYCO</name>
<dbReference type="Proteomes" id="UP000186438">
    <property type="component" value="Unassembled WGS sequence"/>
</dbReference>
<dbReference type="RefSeq" id="WP_073875045.1">
    <property type="nucleotide sequence ID" value="NZ_MPNT01000009.1"/>
</dbReference>
<gene>
    <name evidence="2" type="ORF">BRW65_11620</name>
</gene>
<sequence length="240" mass="25975">MPRGGPDASWLDRRLQTDRLEYLDRDDVDDLKRRVIAALDRAERRRSRAHEGLARMVLAEVEDVPSPAILELGAGFGGLSRRLLANHPTAHVTVTDVDPAFVAEVAAGDLGAHPRATVRQMDATAIDAPDGHYDLALFALSLHHLPPEQAARVFAEGTRAAKKLLIIDLRRPPAPLHVVVLAAVLPFTRLIPLAHDGVISSLRAYSPSALTALAEHADPAIKVEFRTRPLGPTVAVASRT</sequence>
<dbReference type="GO" id="GO:0032259">
    <property type="term" value="P:methylation"/>
    <property type="evidence" value="ECO:0007669"/>
    <property type="project" value="UniProtKB-KW"/>
</dbReference>
<evidence type="ECO:0000313" key="2">
    <source>
        <dbReference type="EMBL" id="OJZ73776.1"/>
    </source>
</evidence>
<accession>A0A1Q4HVP6</accession>
<dbReference type="InterPro" id="IPR041698">
    <property type="entry name" value="Methyltransf_25"/>
</dbReference>
<dbReference type="OrthoDB" id="4125239at2"/>
<dbReference type="EMBL" id="MPNT01000009">
    <property type="protein sequence ID" value="OJZ73776.1"/>
    <property type="molecule type" value="Genomic_DNA"/>
</dbReference>
<dbReference type="AlphaFoldDB" id="A0A1Q4HVP6"/>
<dbReference type="SUPFAM" id="SSF53335">
    <property type="entry name" value="S-adenosyl-L-methionine-dependent methyltransferases"/>
    <property type="match status" value="1"/>
</dbReference>
<feature type="domain" description="Methyltransferase" evidence="1">
    <location>
        <begin position="69"/>
        <end position="162"/>
    </location>
</feature>
<dbReference type="Pfam" id="PF13649">
    <property type="entry name" value="Methyltransf_25"/>
    <property type="match status" value="1"/>
</dbReference>
<dbReference type="CDD" id="cd02440">
    <property type="entry name" value="AdoMet_MTases"/>
    <property type="match status" value="1"/>
</dbReference>
<proteinExistence type="predicted"/>
<organism evidence="2 3">
    <name type="scientific">Mycobacterium paraffinicum</name>
    <dbReference type="NCBI Taxonomy" id="53378"/>
    <lineage>
        <taxon>Bacteria</taxon>
        <taxon>Bacillati</taxon>
        <taxon>Actinomycetota</taxon>
        <taxon>Actinomycetes</taxon>
        <taxon>Mycobacteriales</taxon>
        <taxon>Mycobacteriaceae</taxon>
        <taxon>Mycobacterium</taxon>
    </lineage>
</organism>
<keyword evidence="3" id="KW-1185">Reference proteome</keyword>
<dbReference type="GO" id="GO:0008168">
    <property type="term" value="F:methyltransferase activity"/>
    <property type="evidence" value="ECO:0007669"/>
    <property type="project" value="UniProtKB-KW"/>
</dbReference>
<dbReference type="Gene3D" id="3.40.50.150">
    <property type="entry name" value="Vaccinia Virus protein VP39"/>
    <property type="match status" value="1"/>
</dbReference>
<keyword evidence="2" id="KW-0808">Transferase</keyword>
<reference evidence="2 3" key="1">
    <citation type="submission" date="2016-11" db="EMBL/GenBank/DDBJ databases">
        <title>Genome sequences of unsequenced Mycobacteria.</title>
        <authorList>
            <person name="Greninger A.L."/>
            <person name="Fang F."/>
            <person name="Jerome K.R."/>
        </authorList>
    </citation>
    <scope>NUCLEOTIDE SEQUENCE [LARGE SCALE GENOMIC DNA]</scope>
    <source>
        <strain evidence="2 3">M11</strain>
    </source>
</reference>
<comment type="caution">
    <text evidence="2">The sequence shown here is derived from an EMBL/GenBank/DDBJ whole genome shotgun (WGS) entry which is preliminary data.</text>
</comment>
<dbReference type="InterPro" id="IPR029063">
    <property type="entry name" value="SAM-dependent_MTases_sf"/>
</dbReference>